<organism evidence="1 2">
    <name type="scientific">Rothia koreensis</name>
    <dbReference type="NCBI Taxonomy" id="592378"/>
    <lineage>
        <taxon>Bacteria</taxon>
        <taxon>Bacillati</taxon>
        <taxon>Actinomycetota</taxon>
        <taxon>Actinomycetes</taxon>
        <taxon>Micrococcales</taxon>
        <taxon>Micrococcaceae</taxon>
        <taxon>Rothia</taxon>
    </lineage>
</organism>
<dbReference type="OrthoDB" id="9799580at2"/>
<dbReference type="GO" id="GO:0006355">
    <property type="term" value="P:regulation of DNA-templated transcription"/>
    <property type="evidence" value="ECO:0007669"/>
    <property type="project" value="InterPro"/>
</dbReference>
<dbReference type="GO" id="GO:0006071">
    <property type="term" value="P:glycerol metabolic process"/>
    <property type="evidence" value="ECO:0007669"/>
    <property type="project" value="InterPro"/>
</dbReference>
<dbReference type="Gene3D" id="3.20.20.70">
    <property type="entry name" value="Aldolase class I"/>
    <property type="match status" value="1"/>
</dbReference>
<name>A0A7M3SW40_9MICC</name>
<dbReference type="EMBL" id="WOGT01000012">
    <property type="protein sequence ID" value="MUN56005.1"/>
    <property type="molecule type" value="Genomic_DNA"/>
</dbReference>
<dbReference type="InterPro" id="IPR006699">
    <property type="entry name" value="GlpP"/>
</dbReference>
<dbReference type="Pfam" id="PF04309">
    <property type="entry name" value="G3P_antiterm"/>
    <property type="match status" value="1"/>
</dbReference>
<comment type="caution">
    <text evidence="1">The sequence shown here is derived from an EMBL/GenBank/DDBJ whole genome shotgun (WGS) entry which is preliminary data.</text>
</comment>
<protein>
    <submittedName>
        <fullName evidence="1">Glycerol-3-phosphate responsive antiterminator</fullName>
    </submittedName>
</protein>
<proteinExistence type="predicted"/>
<gene>
    <name evidence="1" type="ORF">GMA10_12435</name>
</gene>
<dbReference type="RefSeq" id="WP_129316067.1">
    <property type="nucleotide sequence ID" value="NZ_NOIQ01000017.1"/>
</dbReference>
<dbReference type="AlphaFoldDB" id="A0A7M3SW40"/>
<dbReference type="PIRSF" id="PIRSF016897">
    <property type="entry name" value="GlpP"/>
    <property type="match status" value="1"/>
</dbReference>
<dbReference type="PANTHER" id="PTHR35787">
    <property type="entry name" value="GLYCEROL UPTAKE OPERON ANTITERMINATOR REGULATORY PROTEIN"/>
    <property type="match status" value="1"/>
</dbReference>
<dbReference type="SUPFAM" id="SSF110391">
    <property type="entry name" value="GlpP-like"/>
    <property type="match status" value="1"/>
</dbReference>
<evidence type="ECO:0000313" key="1">
    <source>
        <dbReference type="EMBL" id="MUN56005.1"/>
    </source>
</evidence>
<evidence type="ECO:0000313" key="2">
    <source>
        <dbReference type="Proteomes" id="UP000462152"/>
    </source>
</evidence>
<accession>A0A7M3SW40</accession>
<dbReference type="InterPro" id="IPR013785">
    <property type="entry name" value="Aldolase_TIM"/>
</dbReference>
<sequence length="195" mass="21164">MKPNGKGNAANLLASLEADPVIASIKDEKSLSAALRSEREVFFILYGTLIDIAGIVDRVKNAGKLALVNIDFIEGISSHDEAVRWFASTTDTDGILTSKPTVVRAARKAGLIGIQRSFLVDSISYRQLPRTLKQGEPDFVEILPGCVPRVIEWLRDDFSTPIIAGGLVCERREVNAALEAGALAIATSDQKVWKM</sequence>
<keyword evidence="2" id="KW-1185">Reference proteome</keyword>
<dbReference type="Proteomes" id="UP000462152">
    <property type="component" value="Unassembled WGS sequence"/>
</dbReference>
<dbReference type="PANTHER" id="PTHR35787:SF1">
    <property type="entry name" value="GLYCEROL UPTAKE OPERON ANTITERMINATOR REGULATORY PROTEIN"/>
    <property type="match status" value="1"/>
</dbReference>
<reference evidence="1 2" key="1">
    <citation type="submission" date="2019-12" db="EMBL/GenBank/DDBJ databases">
        <authorList>
            <person name="Li J."/>
            <person name="Shi Y."/>
            <person name="Xu G."/>
            <person name="Xiao D."/>
            <person name="Ran X."/>
        </authorList>
    </citation>
    <scope>NUCLEOTIDE SEQUENCE [LARGE SCALE GENOMIC DNA]</scope>
    <source>
        <strain evidence="1 2">JCM 15915</strain>
    </source>
</reference>